<dbReference type="PANTHER" id="PTHR34409:SF1">
    <property type="entry name" value="MYB-LIKE DOMAIN-CONTAINING PROTEIN"/>
    <property type="match status" value="1"/>
</dbReference>
<evidence type="ECO:0000313" key="3">
    <source>
        <dbReference type="Proteomes" id="UP001165121"/>
    </source>
</evidence>
<dbReference type="AlphaFoldDB" id="A0A9W6TNE3"/>
<accession>A0A9W6TNE3</accession>
<organism evidence="2 3">
    <name type="scientific">Phytophthora fragariaefolia</name>
    <dbReference type="NCBI Taxonomy" id="1490495"/>
    <lineage>
        <taxon>Eukaryota</taxon>
        <taxon>Sar</taxon>
        <taxon>Stramenopiles</taxon>
        <taxon>Oomycota</taxon>
        <taxon>Peronosporomycetes</taxon>
        <taxon>Peronosporales</taxon>
        <taxon>Peronosporaceae</taxon>
        <taxon>Phytophthora</taxon>
    </lineage>
</organism>
<dbReference type="OrthoDB" id="127849at2759"/>
<feature type="domain" description="DUF6818" evidence="1">
    <location>
        <begin position="2"/>
        <end position="45"/>
    </location>
</feature>
<proteinExistence type="predicted"/>
<dbReference type="Proteomes" id="UP001165121">
    <property type="component" value="Unassembled WGS sequence"/>
</dbReference>
<name>A0A9W6TNE3_9STRA</name>
<gene>
    <name evidence="2" type="ORF">Pfra01_000087700</name>
</gene>
<dbReference type="PANTHER" id="PTHR34409">
    <property type="entry name" value="SET DOMAIN-CONTAINING PROTEIN"/>
    <property type="match status" value="1"/>
</dbReference>
<dbReference type="Pfam" id="PF20681">
    <property type="entry name" value="DUF6818"/>
    <property type="match status" value="1"/>
</dbReference>
<evidence type="ECO:0000313" key="2">
    <source>
        <dbReference type="EMBL" id="GMF16611.1"/>
    </source>
</evidence>
<comment type="caution">
    <text evidence="2">The sequence shown here is derived from an EMBL/GenBank/DDBJ whole genome shotgun (WGS) entry which is preliminary data.</text>
</comment>
<dbReference type="InterPro" id="IPR049203">
    <property type="entry name" value="DUF6818"/>
</dbReference>
<evidence type="ECO:0000259" key="1">
    <source>
        <dbReference type="Pfam" id="PF20681"/>
    </source>
</evidence>
<sequence length="347" mass="37530">MLCSARKPTGMLEMPPHIKRTKEVNQAIDDKANAIVIDDEADRDQGFVGPDFSFEVTPTTTSSRTVKATTFSMVPIGDLDIETNASVAGDTTSSTGASAPPRRVSGLADAIWCRQGARNPSSYASSGATLTNSDRAAYKTSSNRFGGTDLTSFRDAIGAKSVFEEDKETLETSFAKAKRIRAMKATTALKNKLKGLESAANTKGGGVIETIILLREENERKADARRANERSIVVKKRPKPRPKQRSVVAKISWRWKSALAAIARRNIAKHYETQSINPGELAALSRLRRLCGFVRCQPCVHGSSQYETCCSGDVPEAPGRTEAGGSDGCRRVIVFLCPIPPPAAQRL</sequence>
<keyword evidence="3" id="KW-1185">Reference proteome</keyword>
<protein>
    <submittedName>
        <fullName evidence="2">Unnamed protein product</fullName>
    </submittedName>
</protein>
<reference evidence="2" key="1">
    <citation type="submission" date="2023-04" db="EMBL/GenBank/DDBJ databases">
        <title>Phytophthora fragariaefolia NBRC 109709.</title>
        <authorList>
            <person name="Ichikawa N."/>
            <person name="Sato H."/>
            <person name="Tonouchi N."/>
        </authorList>
    </citation>
    <scope>NUCLEOTIDE SEQUENCE</scope>
    <source>
        <strain evidence="2">NBRC 109709</strain>
    </source>
</reference>
<dbReference type="EMBL" id="BSXT01000069">
    <property type="protein sequence ID" value="GMF16611.1"/>
    <property type="molecule type" value="Genomic_DNA"/>
</dbReference>